<dbReference type="GO" id="GO:0003676">
    <property type="term" value="F:nucleic acid binding"/>
    <property type="evidence" value="ECO:0007669"/>
    <property type="project" value="InterPro"/>
</dbReference>
<dbReference type="GO" id="GO:0008409">
    <property type="term" value="F:5'-3' exonuclease activity"/>
    <property type="evidence" value="ECO:0007669"/>
    <property type="project" value="InterPro"/>
</dbReference>
<dbReference type="Pfam" id="PF01368">
    <property type="entry name" value="DHH"/>
    <property type="match status" value="1"/>
</dbReference>
<dbReference type="Pfam" id="PF02272">
    <property type="entry name" value="DHHA1"/>
    <property type="match status" value="1"/>
</dbReference>
<dbReference type="InterPro" id="IPR001667">
    <property type="entry name" value="DDH_dom"/>
</dbReference>
<dbReference type="EMBL" id="CP014672">
    <property type="protein sequence ID" value="ANW98749.1"/>
    <property type="molecule type" value="Genomic_DNA"/>
</dbReference>
<evidence type="ECO:0000313" key="9">
    <source>
        <dbReference type="EMBL" id="ANW98749.1"/>
    </source>
</evidence>
<dbReference type="InterPro" id="IPR038763">
    <property type="entry name" value="DHH_sf"/>
</dbReference>
<dbReference type="AlphaFoldDB" id="A0A1B1YDA9"/>
<evidence type="ECO:0000256" key="4">
    <source>
        <dbReference type="ARBA" id="ARBA00022801"/>
    </source>
</evidence>
<feature type="domain" description="DHHA1" evidence="7">
    <location>
        <begin position="366"/>
        <end position="458"/>
    </location>
</feature>
<dbReference type="PANTHER" id="PTHR30255:SF2">
    <property type="entry name" value="SINGLE-STRANDED-DNA-SPECIFIC EXONUCLEASE RECJ"/>
    <property type="match status" value="1"/>
</dbReference>
<protein>
    <recommendedName>
        <fullName evidence="2">Single-stranded-DNA-specific exonuclease RecJ</fullName>
    </recommendedName>
</protein>
<evidence type="ECO:0000259" key="8">
    <source>
        <dbReference type="Pfam" id="PF17768"/>
    </source>
</evidence>
<evidence type="ECO:0000256" key="1">
    <source>
        <dbReference type="ARBA" id="ARBA00005915"/>
    </source>
</evidence>
<dbReference type="InterPro" id="IPR003156">
    <property type="entry name" value="DHHA1_dom"/>
</dbReference>
<accession>A0A1B1YDA9</accession>
<dbReference type="PANTHER" id="PTHR30255">
    <property type="entry name" value="SINGLE-STRANDED-DNA-SPECIFIC EXONUCLEASE RECJ"/>
    <property type="match status" value="1"/>
</dbReference>
<evidence type="ECO:0000256" key="2">
    <source>
        <dbReference type="ARBA" id="ARBA00019841"/>
    </source>
</evidence>
<dbReference type="RefSeq" id="WP_054632810.1">
    <property type="nucleotide sequence ID" value="NZ_CP014672.1"/>
</dbReference>
<reference evidence="9 10" key="1">
    <citation type="submission" date="2016-02" db="EMBL/GenBank/DDBJ databases">
        <title>Comparison of Clostridium stercorarium subspecies using comparative genomics and transcriptomics.</title>
        <authorList>
            <person name="Schellenberg J."/>
            <person name="Thallinger G."/>
            <person name="Levin D.B."/>
            <person name="Zhang X."/>
            <person name="Alvare G."/>
            <person name="Fristensky B."/>
            <person name="Sparling R."/>
        </authorList>
    </citation>
    <scope>NUCLEOTIDE SEQUENCE [LARGE SCALE GENOMIC DNA]</scope>
    <source>
        <strain evidence="9 10">DSM 2910</strain>
    </source>
</reference>
<proteinExistence type="inferred from homology"/>
<dbReference type="Pfam" id="PF17768">
    <property type="entry name" value="RecJ_OB"/>
    <property type="match status" value="1"/>
</dbReference>
<keyword evidence="3" id="KW-0540">Nuclease</keyword>
<dbReference type="OrthoDB" id="9809852at2"/>
<dbReference type="Proteomes" id="UP000092971">
    <property type="component" value="Chromosome"/>
</dbReference>
<dbReference type="InterPro" id="IPR004610">
    <property type="entry name" value="RecJ"/>
</dbReference>
<evidence type="ECO:0000256" key="5">
    <source>
        <dbReference type="ARBA" id="ARBA00022839"/>
    </source>
</evidence>
<comment type="similarity">
    <text evidence="1">Belongs to the RecJ family.</text>
</comment>
<feature type="domain" description="DDH" evidence="6">
    <location>
        <begin position="90"/>
        <end position="246"/>
    </location>
</feature>
<sequence length="724" mass="81276">MIYMLDDFFLGNEAIWEVGQPDPVLVRQLSESLKLPTILVKVLVERGLTDPEAIMNFLKPSAGNLYDPMLLPDMEKAVNRILEAKELNEKVLIYGDYDVDGITATAIMYLFLSSLGFDVSYYIPDRIDEGYGISEAAVGYLSEHHFDLMITVDCGVTAKDRIEQIKENLALAGRKMDIIITDHHQPDIENLPDVLALINPHLPDSIYPFDKLCGAGIAFKLVQALCNRLNLGNVYFNYIDLACLGTVADIVELTGENRVIVNIGLKKIKKCPNPGIQALLNVVEIGNASVDAYKLAFIIAPRINAAGRMGDATRAVKLLTSSDLFYCEELARQLHNDNYTRQKIQNEIYQKAVEIIESDPEYIKRKVIVVSGENWHKGVIGIVASMLVERYYKPCFVLSVFNDEAVGSARSIDGFNIYDAMEYCRDLLVRYGGHEKAGGLTIKKSDINRFCAKINEFADEVLADSPMLPRLKVDADASVEEININSAQYLMAMAPFGEGNPSPLFRLREVNVLEVMRIGADQSHLKLLLGTNQNPISAVAFKMGCLEQFIRKNGKIDVIFEVGINEYMGRKNAEIIVKYVRMPEKLLEKNRILLKASEKVETLDIDPNWIYNSINNHLVNCDDIALSRQELAVLYRYFQKTGSRTYTRSQLFEIACCMDNGTVKMNYFKVISGILILNELNIIRYSYAGNGNYVIDIADVNGKASLESSKIYSFLHSLADAYEK</sequence>
<dbReference type="GO" id="GO:0006310">
    <property type="term" value="P:DNA recombination"/>
    <property type="evidence" value="ECO:0007669"/>
    <property type="project" value="InterPro"/>
</dbReference>
<dbReference type="GO" id="GO:0006281">
    <property type="term" value="P:DNA repair"/>
    <property type="evidence" value="ECO:0007669"/>
    <property type="project" value="InterPro"/>
</dbReference>
<gene>
    <name evidence="9" type="ORF">CSTERTH_06770</name>
</gene>
<dbReference type="SUPFAM" id="SSF64182">
    <property type="entry name" value="DHH phosphoesterases"/>
    <property type="match status" value="1"/>
</dbReference>
<name>A0A1B1YDA9_THEST</name>
<dbReference type="InterPro" id="IPR041122">
    <property type="entry name" value="RecJ_OB"/>
</dbReference>
<evidence type="ECO:0000313" key="10">
    <source>
        <dbReference type="Proteomes" id="UP000092971"/>
    </source>
</evidence>
<keyword evidence="4" id="KW-0378">Hydrolase</keyword>
<feature type="domain" description="RecJ OB" evidence="8">
    <location>
        <begin position="473"/>
        <end position="578"/>
    </location>
</feature>
<dbReference type="Gene3D" id="3.10.310.30">
    <property type="match status" value="1"/>
</dbReference>
<dbReference type="NCBIfam" id="TIGR00644">
    <property type="entry name" value="recJ"/>
    <property type="match status" value="1"/>
</dbReference>
<evidence type="ECO:0000259" key="7">
    <source>
        <dbReference type="Pfam" id="PF02272"/>
    </source>
</evidence>
<keyword evidence="5 9" id="KW-0269">Exonuclease</keyword>
<dbReference type="InterPro" id="IPR051673">
    <property type="entry name" value="SSDNA_exonuclease_RecJ"/>
</dbReference>
<dbReference type="Gene3D" id="3.90.1640.30">
    <property type="match status" value="1"/>
</dbReference>
<organism evidence="9 10">
    <name type="scientific">Thermoclostridium stercorarium subsp. thermolacticum DSM 2910</name>
    <dbReference type="NCBI Taxonomy" id="1121336"/>
    <lineage>
        <taxon>Bacteria</taxon>
        <taxon>Bacillati</taxon>
        <taxon>Bacillota</taxon>
        <taxon>Clostridia</taxon>
        <taxon>Eubacteriales</taxon>
        <taxon>Oscillospiraceae</taxon>
        <taxon>Thermoclostridium</taxon>
    </lineage>
</organism>
<evidence type="ECO:0000259" key="6">
    <source>
        <dbReference type="Pfam" id="PF01368"/>
    </source>
</evidence>
<evidence type="ECO:0000256" key="3">
    <source>
        <dbReference type="ARBA" id="ARBA00022722"/>
    </source>
</evidence>